<dbReference type="AlphaFoldDB" id="A0A1R1XT63"/>
<dbReference type="EMBL" id="LSSN01001931">
    <property type="protein sequence ID" value="OMJ17794.1"/>
    <property type="molecule type" value="Genomic_DNA"/>
</dbReference>
<feature type="non-terminal residue" evidence="1">
    <location>
        <position position="99"/>
    </location>
</feature>
<dbReference type="Proteomes" id="UP000187283">
    <property type="component" value="Unassembled WGS sequence"/>
</dbReference>
<sequence>MADKNCKKSFGFKNIEPARNSTVFLPHIPGKNYENPSEIDEMDLFGSGTFDDAVLSDEFTYEVSDFEDELFIGTETEIVTSKSSALPSFAESASSESAS</sequence>
<evidence type="ECO:0000313" key="2">
    <source>
        <dbReference type="Proteomes" id="UP000187283"/>
    </source>
</evidence>
<protein>
    <submittedName>
        <fullName evidence="1">Uncharacterized protein</fullName>
    </submittedName>
</protein>
<gene>
    <name evidence="1" type="ORF">AYI70_g5740</name>
</gene>
<accession>A0A1R1XT63</accession>
<proteinExistence type="predicted"/>
<name>A0A1R1XT63_9FUNG</name>
<reference evidence="1 2" key="1">
    <citation type="submission" date="2017-01" db="EMBL/GenBank/DDBJ databases">
        <authorList>
            <person name="Mah S.A."/>
            <person name="Swanson W.J."/>
            <person name="Moy G.W."/>
            <person name="Vacquier V.D."/>
        </authorList>
    </citation>
    <scope>NUCLEOTIDE SEQUENCE [LARGE SCALE GENOMIC DNA]</scope>
    <source>
        <strain evidence="1 2">GSMNP</strain>
    </source>
</reference>
<comment type="caution">
    <text evidence="1">The sequence shown here is derived from an EMBL/GenBank/DDBJ whole genome shotgun (WGS) entry which is preliminary data.</text>
</comment>
<organism evidence="1 2">
    <name type="scientific">Smittium culicis</name>
    <dbReference type="NCBI Taxonomy" id="133412"/>
    <lineage>
        <taxon>Eukaryota</taxon>
        <taxon>Fungi</taxon>
        <taxon>Fungi incertae sedis</taxon>
        <taxon>Zoopagomycota</taxon>
        <taxon>Kickxellomycotina</taxon>
        <taxon>Harpellomycetes</taxon>
        <taxon>Harpellales</taxon>
        <taxon>Legeriomycetaceae</taxon>
        <taxon>Smittium</taxon>
    </lineage>
</organism>
<evidence type="ECO:0000313" key="1">
    <source>
        <dbReference type="EMBL" id="OMJ17794.1"/>
    </source>
</evidence>
<keyword evidence="2" id="KW-1185">Reference proteome</keyword>